<dbReference type="GO" id="GO:0005886">
    <property type="term" value="C:plasma membrane"/>
    <property type="evidence" value="ECO:0007669"/>
    <property type="project" value="UniProtKB-SubCell"/>
</dbReference>
<feature type="transmembrane region" description="Helical" evidence="7">
    <location>
        <begin position="40"/>
        <end position="70"/>
    </location>
</feature>
<gene>
    <name evidence="8" type="ORF">EKE94_17040</name>
</gene>
<accession>A0A438ADL2</accession>
<dbReference type="PANTHER" id="PTHR30213:SF0">
    <property type="entry name" value="UPF0761 MEMBRANE PROTEIN YIHY"/>
    <property type="match status" value="1"/>
</dbReference>
<feature type="transmembrane region" description="Helical" evidence="7">
    <location>
        <begin position="194"/>
        <end position="214"/>
    </location>
</feature>
<comment type="subcellular location">
    <subcellularLocation>
        <location evidence="1">Cell membrane</location>
        <topology evidence="1">Multi-pass membrane protein</topology>
    </subcellularLocation>
</comment>
<feature type="transmembrane region" description="Helical" evidence="7">
    <location>
        <begin position="149"/>
        <end position="182"/>
    </location>
</feature>
<evidence type="ECO:0000256" key="7">
    <source>
        <dbReference type="SAM" id="Phobius"/>
    </source>
</evidence>
<proteinExistence type="predicted"/>
<evidence type="ECO:0000256" key="2">
    <source>
        <dbReference type="ARBA" id="ARBA00022475"/>
    </source>
</evidence>
<evidence type="ECO:0000256" key="5">
    <source>
        <dbReference type="ARBA" id="ARBA00023136"/>
    </source>
</evidence>
<keyword evidence="5 7" id="KW-0472">Membrane</keyword>
<dbReference type="Proteomes" id="UP000285908">
    <property type="component" value="Unassembled WGS sequence"/>
</dbReference>
<evidence type="ECO:0000256" key="3">
    <source>
        <dbReference type="ARBA" id="ARBA00022692"/>
    </source>
</evidence>
<dbReference type="RefSeq" id="WP_127907837.1">
    <property type="nucleotide sequence ID" value="NZ_RQXX01000008.1"/>
</dbReference>
<comment type="caution">
    <text evidence="8">The sequence shown here is derived from an EMBL/GenBank/DDBJ whole genome shotgun (WGS) entry which is preliminary data.</text>
</comment>
<dbReference type="InterPro" id="IPR017039">
    <property type="entry name" value="Virul_fac_BrkB"/>
</dbReference>
<dbReference type="EMBL" id="RQXX01000008">
    <property type="protein sequence ID" value="RVV96793.1"/>
    <property type="molecule type" value="Genomic_DNA"/>
</dbReference>
<evidence type="ECO:0000256" key="4">
    <source>
        <dbReference type="ARBA" id="ARBA00022989"/>
    </source>
</evidence>
<name>A0A438ADL2_9RHOB</name>
<feature type="transmembrane region" description="Helical" evidence="7">
    <location>
        <begin position="226"/>
        <end position="248"/>
    </location>
</feature>
<keyword evidence="4 7" id="KW-1133">Transmembrane helix</keyword>
<dbReference type="PANTHER" id="PTHR30213">
    <property type="entry name" value="INNER MEMBRANE PROTEIN YHJD"/>
    <property type="match status" value="1"/>
</dbReference>
<dbReference type="AlphaFoldDB" id="A0A438ADL2"/>
<reference evidence="8 9" key="1">
    <citation type="submission" date="2018-11" db="EMBL/GenBank/DDBJ databases">
        <title>Mesobaculum littorinae gen. nov., sp. nov., isolated from Littorina scabra that represents a novel genus of the order Rhodobacteraceae.</title>
        <authorList>
            <person name="Li F."/>
        </authorList>
    </citation>
    <scope>NUCLEOTIDE SEQUENCE [LARGE SCALE GENOMIC DNA]</scope>
    <source>
        <strain evidence="8 9">M0103</strain>
    </source>
</reference>
<keyword evidence="3 7" id="KW-0812">Transmembrane</keyword>
<sequence length="326" mass="34894">MPETRPRPPGADATAPTAIPKAGWMDILKRVWTHIGDDHVSVVAAGVAFFGLLAIFPAITALISLAALVLDPAMIEEQLTMLAGMLPQNAAEIITSQATQVAGGDGAGKGLAMLIGLVLAIYGASKGVKTLMEGMNIAYEEDEQRNIVVLTLISLALTLFLILGLIIALLVALAIPAAFAFFPAPNWIEQLVSWLRWPVLAVFVILGLNVLYRFGPCRSNARWRWINPGSVLATVVWIAGTLLFTIYATNFGSYNETYGTLGGVIVLLTWLWLSAFIVLLGAELNSEIEHQTARDSTTGPEEPMGERGAVQADRVAGDGSPEQRGF</sequence>
<dbReference type="PIRSF" id="PIRSF035875">
    <property type="entry name" value="RNase_BN"/>
    <property type="match status" value="1"/>
</dbReference>
<evidence type="ECO:0000313" key="9">
    <source>
        <dbReference type="Proteomes" id="UP000285908"/>
    </source>
</evidence>
<dbReference type="Pfam" id="PF03631">
    <property type="entry name" value="Virul_fac_BrkB"/>
    <property type="match status" value="1"/>
</dbReference>
<feature type="transmembrane region" description="Helical" evidence="7">
    <location>
        <begin position="110"/>
        <end position="128"/>
    </location>
</feature>
<keyword evidence="9" id="KW-1185">Reference proteome</keyword>
<organism evidence="8 9">
    <name type="scientific">Mesobaculum littorinae</name>
    <dbReference type="NCBI Taxonomy" id="2486419"/>
    <lineage>
        <taxon>Bacteria</taxon>
        <taxon>Pseudomonadati</taxon>
        <taxon>Pseudomonadota</taxon>
        <taxon>Alphaproteobacteria</taxon>
        <taxon>Rhodobacterales</taxon>
        <taxon>Roseobacteraceae</taxon>
        <taxon>Mesobaculum</taxon>
    </lineage>
</organism>
<keyword evidence="2" id="KW-1003">Cell membrane</keyword>
<evidence type="ECO:0000313" key="8">
    <source>
        <dbReference type="EMBL" id="RVV96793.1"/>
    </source>
</evidence>
<feature type="region of interest" description="Disordered" evidence="6">
    <location>
        <begin position="291"/>
        <end position="326"/>
    </location>
</feature>
<dbReference type="NCBIfam" id="TIGR00765">
    <property type="entry name" value="yihY_not_rbn"/>
    <property type="match status" value="1"/>
</dbReference>
<evidence type="ECO:0000256" key="6">
    <source>
        <dbReference type="SAM" id="MobiDB-lite"/>
    </source>
</evidence>
<feature type="transmembrane region" description="Helical" evidence="7">
    <location>
        <begin position="260"/>
        <end position="282"/>
    </location>
</feature>
<protein>
    <submittedName>
        <fullName evidence="8">YihY/virulence factor BrkB family protein</fullName>
    </submittedName>
</protein>
<dbReference type="OrthoDB" id="9781030at2"/>
<evidence type="ECO:0000256" key="1">
    <source>
        <dbReference type="ARBA" id="ARBA00004651"/>
    </source>
</evidence>